<proteinExistence type="predicted"/>
<gene>
    <name evidence="3" type="ORF">EXIGLDRAFT_701105</name>
</gene>
<keyword evidence="2" id="KW-0812">Transmembrane</keyword>
<evidence type="ECO:0000313" key="4">
    <source>
        <dbReference type="Proteomes" id="UP000077266"/>
    </source>
</evidence>
<organism evidence="3 4">
    <name type="scientific">Exidia glandulosa HHB12029</name>
    <dbReference type="NCBI Taxonomy" id="1314781"/>
    <lineage>
        <taxon>Eukaryota</taxon>
        <taxon>Fungi</taxon>
        <taxon>Dikarya</taxon>
        <taxon>Basidiomycota</taxon>
        <taxon>Agaricomycotina</taxon>
        <taxon>Agaricomycetes</taxon>
        <taxon>Auriculariales</taxon>
        <taxon>Exidiaceae</taxon>
        <taxon>Exidia</taxon>
    </lineage>
</organism>
<accession>A0A165D4E6</accession>
<sequence length="273" mass="29841">MLGYQSIACAPACRHLSHEEMRVRAYETGWGPAKSPPTGVFASLGVWTAKLDIPLVASTTRSSSNSGFFILPSQIPPPTAFTHTHCDTLITAERACRTQEETLRRLAQGACELLTGTLKDTEAKYARASLDLSAEKMRADRLERQVSDLKDAEVEHRKELDGARRECAAALGDAQDLRAMYTAQSEGMADLQSERQALVLERDTFSAKANALETAADDAQTRYRELSVAHSALQLACVDKEQKYAALKRRTAVMNDLVIILVSILVLVLCGSA</sequence>
<evidence type="ECO:0000313" key="3">
    <source>
        <dbReference type="EMBL" id="KZV83763.1"/>
    </source>
</evidence>
<keyword evidence="2" id="KW-1133">Transmembrane helix</keyword>
<dbReference type="InParanoid" id="A0A165D4E6"/>
<reference evidence="3 4" key="1">
    <citation type="journal article" date="2016" name="Mol. Biol. Evol.">
        <title>Comparative Genomics of Early-Diverging Mushroom-Forming Fungi Provides Insights into the Origins of Lignocellulose Decay Capabilities.</title>
        <authorList>
            <person name="Nagy L.G."/>
            <person name="Riley R."/>
            <person name="Tritt A."/>
            <person name="Adam C."/>
            <person name="Daum C."/>
            <person name="Floudas D."/>
            <person name="Sun H."/>
            <person name="Yadav J.S."/>
            <person name="Pangilinan J."/>
            <person name="Larsson K.H."/>
            <person name="Matsuura K."/>
            <person name="Barry K."/>
            <person name="Labutti K."/>
            <person name="Kuo R."/>
            <person name="Ohm R.A."/>
            <person name="Bhattacharya S.S."/>
            <person name="Shirouzu T."/>
            <person name="Yoshinaga Y."/>
            <person name="Martin F.M."/>
            <person name="Grigoriev I.V."/>
            <person name="Hibbett D.S."/>
        </authorList>
    </citation>
    <scope>NUCLEOTIDE SEQUENCE [LARGE SCALE GENOMIC DNA]</scope>
    <source>
        <strain evidence="3 4">HHB12029</strain>
    </source>
</reference>
<evidence type="ECO:0000256" key="2">
    <source>
        <dbReference type="SAM" id="Phobius"/>
    </source>
</evidence>
<keyword evidence="1" id="KW-0175">Coiled coil</keyword>
<feature type="coiled-coil region" evidence="1">
    <location>
        <begin position="125"/>
        <end position="166"/>
    </location>
</feature>
<keyword evidence="4" id="KW-1185">Reference proteome</keyword>
<dbReference type="EMBL" id="KV426256">
    <property type="protein sequence ID" value="KZV83763.1"/>
    <property type="molecule type" value="Genomic_DNA"/>
</dbReference>
<protein>
    <submittedName>
        <fullName evidence="3">Uncharacterized protein</fullName>
    </submittedName>
</protein>
<keyword evidence="2" id="KW-0472">Membrane</keyword>
<name>A0A165D4E6_EXIGL</name>
<feature type="transmembrane region" description="Helical" evidence="2">
    <location>
        <begin position="252"/>
        <end position="270"/>
    </location>
</feature>
<dbReference type="Proteomes" id="UP000077266">
    <property type="component" value="Unassembled WGS sequence"/>
</dbReference>
<evidence type="ECO:0000256" key="1">
    <source>
        <dbReference type="SAM" id="Coils"/>
    </source>
</evidence>
<dbReference type="AlphaFoldDB" id="A0A165D4E6"/>